<keyword evidence="1" id="KW-1133">Transmembrane helix</keyword>
<feature type="transmembrane region" description="Helical" evidence="1">
    <location>
        <begin position="12"/>
        <end position="37"/>
    </location>
</feature>
<proteinExistence type="predicted"/>
<name>A0ABT8FTU2_9MICO</name>
<evidence type="ECO:0000313" key="2">
    <source>
        <dbReference type="EMBL" id="MDN4464724.1"/>
    </source>
</evidence>
<evidence type="ECO:0000256" key="1">
    <source>
        <dbReference type="SAM" id="Phobius"/>
    </source>
</evidence>
<organism evidence="2 3">
    <name type="scientific">Microbacterium aurantiacum</name>
    <dbReference type="NCBI Taxonomy" id="162393"/>
    <lineage>
        <taxon>Bacteria</taxon>
        <taxon>Bacillati</taxon>
        <taxon>Actinomycetota</taxon>
        <taxon>Actinomycetes</taxon>
        <taxon>Micrococcales</taxon>
        <taxon>Microbacteriaceae</taxon>
        <taxon>Microbacterium</taxon>
    </lineage>
</organism>
<comment type="caution">
    <text evidence="2">The sequence shown here is derived from an EMBL/GenBank/DDBJ whole genome shotgun (WGS) entry which is preliminary data.</text>
</comment>
<keyword evidence="3" id="KW-1185">Reference proteome</keyword>
<gene>
    <name evidence="2" type="ORF">KZC48_09975</name>
</gene>
<protein>
    <submittedName>
        <fullName evidence="2">Uncharacterized protein</fullName>
    </submittedName>
</protein>
<sequence length="165" mass="17569">MPAQVPDPFALPAFIIALVGLIIAVVAAVTGIASLWWQIVTRRRGAHNVKVTAKAALVALSDDSVTEWQVNVRPANVGASPVSITGWGFELPRDHGSLFQVRRDNISTPLPHLLEPGTSINLFMSQEGVRDALRTNAPGVEPSALRAYVTLGTGQTVYAKRGVPA</sequence>
<dbReference type="EMBL" id="JAHWXI010000010">
    <property type="protein sequence ID" value="MDN4464724.1"/>
    <property type="molecule type" value="Genomic_DNA"/>
</dbReference>
<reference evidence="2" key="1">
    <citation type="submission" date="2021-06" db="EMBL/GenBank/DDBJ databases">
        <title>Genome-based taxonomic framework of Microbacterium strains isolated from marine environment, the description of four new species and reclassification of four preexisting species.</title>
        <authorList>
            <person name="Lee S.D."/>
            <person name="Kim S.-M."/>
            <person name="Byeon Y.-S."/>
            <person name="Yang H.L."/>
            <person name="Kim I.S."/>
        </authorList>
    </citation>
    <scope>NUCLEOTIDE SEQUENCE</scope>
    <source>
        <strain evidence="2">KACC 20510</strain>
    </source>
</reference>
<dbReference type="RefSeq" id="WP_301134294.1">
    <property type="nucleotide sequence ID" value="NZ_BAAAUQ010000035.1"/>
</dbReference>
<keyword evidence="1" id="KW-0812">Transmembrane</keyword>
<evidence type="ECO:0000313" key="3">
    <source>
        <dbReference type="Proteomes" id="UP001172731"/>
    </source>
</evidence>
<accession>A0ABT8FTU2</accession>
<dbReference type="Proteomes" id="UP001172731">
    <property type="component" value="Unassembled WGS sequence"/>
</dbReference>
<keyword evidence="1" id="KW-0472">Membrane</keyword>